<dbReference type="Gene3D" id="3.30.760.10">
    <property type="entry name" value="RNA Cap, Translation Initiation Factor Eif4e"/>
    <property type="match status" value="1"/>
</dbReference>
<dbReference type="GeneID" id="102837240"/>
<evidence type="ECO:0000256" key="2">
    <source>
        <dbReference type="SAM" id="MobiDB-lite"/>
    </source>
</evidence>
<dbReference type="SUPFAM" id="SSF55418">
    <property type="entry name" value="eIF4e-like"/>
    <property type="match status" value="1"/>
</dbReference>
<dbReference type="GO" id="GO:0000340">
    <property type="term" value="F:RNA 7-methylguanosine cap binding"/>
    <property type="evidence" value="ECO:0007669"/>
    <property type="project" value="TreeGrafter"/>
</dbReference>
<evidence type="ECO:0000256" key="1">
    <source>
        <dbReference type="RuleBase" id="RU004374"/>
    </source>
</evidence>
<proteinExistence type="inferred from homology"/>
<gene>
    <name evidence="4" type="primary">LOC102837240</name>
</gene>
<dbReference type="Proteomes" id="UP000504623">
    <property type="component" value="Unplaced"/>
</dbReference>
<evidence type="ECO:0000313" key="4">
    <source>
        <dbReference type="RefSeq" id="XP_006831143.1"/>
    </source>
</evidence>
<keyword evidence="1" id="KW-0648">Protein biosynthesis</keyword>
<dbReference type="Pfam" id="PF01652">
    <property type="entry name" value="IF4E"/>
    <property type="match status" value="1"/>
</dbReference>
<dbReference type="InterPro" id="IPR001040">
    <property type="entry name" value="TIF_eIF_4E"/>
</dbReference>
<dbReference type="GO" id="GO:0003743">
    <property type="term" value="F:translation initiation factor activity"/>
    <property type="evidence" value="ECO:0007669"/>
    <property type="project" value="UniProtKB-KW"/>
</dbReference>
<dbReference type="OrthoDB" id="590761at2759"/>
<comment type="similarity">
    <text evidence="1">Belongs to the eukaryotic initiation factor 4E family.</text>
</comment>
<organism evidence="3 4">
    <name type="scientific">Chrysochloris asiatica</name>
    <name type="common">Cape golden mole</name>
    <dbReference type="NCBI Taxonomy" id="185453"/>
    <lineage>
        <taxon>Eukaryota</taxon>
        <taxon>Metazoa</taxon>
        <taxon>Chordata</taxon>
        <taxon>Craniata</taxon>
        <taxon>Vertebrata</taxon>
        <taxon>Euteleostomi</taxon>
        <taxon>Mammalia</taxon>
        <taxon>Eutheria</taxon>
        <taxon>Afrotheria</taxon>
        <taxon>Chrysochloridae</taxon>
        <taxon>Chrysochlorinae</taxon>
        <taxon>Chrysochloris</taxon>
    </lineage>
</organism>
<keyword evidence="1" id="KW-0396">Initiation factor</keyword>
<dbReference type="PANTHER" id="PTHR11960">
    <property type="entry name" value="EUKARYOTIC TRANSLATION INITIATION FACTOR 4E RELATED"/>
    <property type="match status" value="1"/>
</dbReference>
<dbReference type="GO" id="GO:0016281">
    <property type="term" value="C:eukaryotic translation initiation factor 4F complex"/>
    <property type="evidence" value="ECO:0007669"/>
    <property type="project" value="TreeGrafter"/>
</dbReference>
<keyword evidence="3" id="KW-1185">Reference proteome</keyword>
<keyword evidence="1" id="KW-0694">RNA-binding</keyword>
<name>A0A9B0T2I9_CHRAS</name>
<feature type="region of interest" description="Disordered" evidence="2">
    <location>
        <begin position="177"/>
        <end position="196"/>
    </location>
</feature>
<sequence>MLVEEENGAPKVTSMASLPLRRKAQAWDEDQVETVEVENRWALLMHSMKHFWSTYSHIQWASKLSSSCDYTLFNDCIQPMWEDSRNKWGGRWLVCLANHQHHSKLDHLWLETLLSLIGESFEEHSREVCGADINICTKGDKISVWTQKVENQTSELHIGRVYKEHRSLSKNPLMVTRPMQTQPPRVPGTSLPDKQCSGKAKWEKRQYVAKIESMSVINPKQKTLPDAMTKALSY</sequence>
<dbReference type="RefSeq" id="XP_006831143.1">
    <property type="nucleotide sequence ID" value="XM_006831080.1"/>
</dbReference>
<accession>A0A9B0T2I9</accession>
<dbReference type="InterPro" id="IPR023398">
    <property type="entry name" value="TIF_eIF4e-like"/>
</dbReference>
<reference evidence="4" key="1">
    <citation type="submission" date="2025-08" db="UniProtKB">
        <authorList>
            <consortium name="RefSeq"/>
        </authorList>
    </citation>
    <scope>IDENTIFICATION</scope>
    <source>
        <tissue evidence="4">Spleen</tissue>
    </source>
</reference>
<dbReference type="PANTHER" id="PTHR11960:SF3">
    <property type="entry name" value="EUKARYOTIC TRANSLATION INITIATION FACTOR 4E TYPE 1B"/>
    <property type="match status" value="1"/>
</dbReference>
<evidence type="ECO:0000313" key="3">
    <source>
        <dbReference type="Proteomes" id="UP000504623"/>
    </source>
</evidence>
<dbReference type="AlphaFoldDB" id="A0A9B0T2I9"/>
<protein>
    <submittedName>
        <fullName evidence="4">Eukaryotic translation initiation factor 4E type 1B-like</fullName>
    </submittedName>
</protein>